<feature type="non-terminal residue" evidence="1">
    <location>
        <position position="71"/>
    </location>
</feature>
<dbReference type="AlphaFoldDB" id="A0ABD0NDX7"/>
<dbReference type="EMBL" id="JAMKFB020000022">
    <property type="protein sequence ID" value="KAL0160238.1"/>
    <property type="molecule type" value="Genomic_DNA"/>
</dbReference>
<protein>
    <submittedName>
        <fullName evidence="1">Uncharacterized protein</fullName>
    </submittedName>
</protein>
<reference evidence="1 2" key="1">
    <citation type="submission" date="2024-05" db="EMBL/GenBank/DDBJ databases">
        <title>Genome sequencing and assembly of Indian major carp, Cirrhinus mrigala (Hamilton, 1822).</title>
        <authorList>
            <person name="Mohindra V."/>
            <person name="Chowdhury L.M."/>
            <person name="Lal K."/>
            <person name="Jena J.K."/>
        </authorList>
    </citation>
    <scope>NUCLEOTIDE SEQUENCE [LARGE SCALE GENOMIC DNA]</scope>
    <source>
        <strain evidence="1">CM1030</strain>
        <tissue evidence="1">Blood</tissue>
    </source>
</reference>
<gene>
    <name evidence="1" type="ORF">M9458_043963</name>
</gene>
<name>A0ABD0NDX7_CIRMR</name>
<feature type="non-terminal residue" evidence="1">
    <location>
        <position position="1"/>
    </location>
</feature>
<proteinExistence type="predicted"/>
<sequence>RRDSRARTIQFSRMCGAWAYRWLSWLLDATPSPLPMPRNWRPYLAGQCWTQVGQKATACPQDPGLQDDRLA</sequence>
<organism evidence="1 2">
    <name type="scientific">Cirrhinus mrigala</name>
    <name type="common">Mrigala</name>
    <dbReference type="NCBI Taxonomy" id="683832"/>
    <lineage>
        <taxon>Eukaryota</taxon>
        <taxon>Metazoa</taxon>
        <taxon>Chordata</taxon>
        <taxon>Craniata</taxon>
        <taxon>Vertebrata</taxon>
        <taxon>Euteleostomi</taxon>
        <taxon>Actinopterygii</taxon>
        <taxon>Neopterygii</taxon>
        <taxon>Teleostei</taxon>
        <taxon>Ostariophysi</taxon>
        <taxon>Cypriniformes</taxon>
        <taxon>Cyprinidae</taxon>
        <taxon>Labeoninae</taxon>
        <taxon>Labeonini</taxon>
        <taxon>Cirrhinus</taxon>
    </lineage>
</organism>
<comment type="caution">
    <text evidence="1">The sequence shown here is derived from an EMBL/GenBank/DDBJ whole genome shotgun (WGS) entry which is preliminary data.</text>
</comment>
<evidence type="ECO:0000313" key="2">
    <source>
        <dbReference type="Proteomes" id="UP001529510"/>
    </source>
</evidence>
<dbReference type="Proteomes" id="UP001529510">
    <property type="component" value="Unassembled WGS sequence"/>
</dbReference>
<keyword evidence="2" id="KW-1185">Reference proteome</keyword>
<evidence type="ECO:0000313" key="1">
    <source>
        <dbReference type="EMBL" id="KAL0160238.1"/>
    </source>
</evidence>
<accession>A0ABD0NDX7</accession>